<dbReference type="NCBIfam" id="TIGR00705">
    <property type="entry name" value="SppA_67K"/>
    <property type="match status" value="1"/>
</dbReference>
<dbReference type="CDD" id="cd07023">
    <property type="entry name" value="S49_Sppa_N_C"/>
    <property type="match status" value="1"/>
</dbReference>
<feature type="active site" description="Proton donor/acceptor" evidence="7">
    <location>
        <position position="195"/>
    </location>
</feature>
<evidence type="ECO:0000256" key="1">
    <source>
        <dbReference type="ARBA" id="ARBA00004370"/>
    </source>
</evidence>
<dbReference type="PANTHER" id="PTHR33209">
    <property type="entry name" value="PROTEASE 4"/>
    <property type="match status" value="1"/>
</dbReference>
<dbReference type="CDD" id="cd07018">
    <property type="entry name" value="S49_SppA_67K_type"/>
    <property type="match status" value="1"/>
</dbReference>
<sequence>MKDFFKSVLASILGVLISSFIIGGVLALLFFGFIGVLLSSSSDTFILKSNSVLTIRLTGIMKDRVVENPILELFNLGEAKEMALTDILSAIKKAKDNNDIKGIYISSGYFMAPSASLAEIRNQLSDFKESGKFIVAYADDYTQGGYFLSTIADKVILNPQGSLNLQGLSVSPTFYKGLLDKIGVEMQIFKVGTYKSAVEPFMLDKMSDANKEQVGSYINDIWSTLLGRISESRGIPVERLNQITDTLPAFQEGEFSVKNHLVDTLMYESEVRQYLKSLVGIKDSEKLNIASVTDMVTVGDSQKSKSSDQIAILYAEGSIVSGSKPTDINDRYLIKEIEKLQDDDNIKAVVFRVNSPGGSAYASEQIWKAVEDLKAKKPVVVSMGNYAASGGYYISSNASKIYAQPTTITGSIGIFGMFPNMAALTNKVGLTFDNVKTNKFSDYGDVTRPMSEQEKAILQQYVERGYKLFLSRCAEGRNLSLDALEKIAEGRVWTGKQALEIGLVDAIGGLDDALKEAAKLADITDYSIGEYPKQVSPFEALFRTQTDDIATRALKEYLGSDFHLLKTIKDIKDLKEQDFIQARMPYDLQLN</sequence>
<dbReference type="GO" id="GO:0006465">
    <property type="term" value="P:signal peptide processing"/>
    <property type="evidence" value="ECO:0007669"/>
    <property type="project" value="InterPro"/>
</dbReference>
<keyword evidence="3 10" id="KW-0645">Protease</keyword>
<feature type="domain" description="Peptidase S49" evidence="9">
    <location>
        <begin position="372"/>
        <end position="523"/>
    </location>
</feature>
<name>A0A2V3PQD1_9BACT</name>
<dbReference type="GO" id="GO:0008236">
    <property type="term" value="F:serine-type peptidase activity"/>
    <property type="evidence" value="ECO:0007669"/>
    <property type="project" value="UniProtKB-KW"/>
</dbReference>
<evidence type="ECO:0000256" key="3">
    <source>
        <dbReference type="ARBA" id="ARBA00022670"/>
    </source>
</evidence>
<feature type="active site" description="Nucleophile" evidence="7">
    <location>
        <position position="389"/>
    </location>
</feature>
<dbReference type="RefSeq" id="WP_110310162.1">
    <property type="nucleotide sequence ID" value="NZ_QICL01000007.1"/>
</dbReference>
<dbReference type="PANTHER" id="PTHR33209:SF1">
    <property type="entry name" value="PEPTIDASE S49 DOMAIN-CONTAINING PROTEIN"/>
    <property type="match status" value="1"/>
</dbReference>
<evidence type="ECO:0000256" key="8">
    <source>
        <dbReference type="SAM" id="Phobius"/>
    </source>
</evidence>
<dbReference type="PIRSF" id="PIRSF001217">
    <property type="entry name" value="Protease_4_SppA"/>
    <property type="match status" value="1"/>
</dbReference>
<dbReference type="InterPro" id="IPR047217">
    <property type="entry name" value="S49_SppA_67K_type_N"/>
</dbReference>
<evidence type="ECO:0000256" key="7">
    <source>
        <dbReference type="PIRSR" id="PIRSR001217-1"/>
    </source>
</evidence>
<organism evidence="10 11">
    <name type="scientific">Dysgonomonas alginatilytica</name>
    <dbReference type="NCBI Taxonomy" id="1605892"/>
    <lineage>
        <taxon>Bacteria</taxon>
        <taxon>Pseudomonadati</taxon>
        <taxon>Bacteroidota</taxon>
        <taxon>Bacteroidia</taxon>
        <taxon>Bacteroidales</taxon>
        <taxon>Dysgonomonadaceae</taxon>
        <taxon>Dysgonomonas</taxon>
    </lineage>
</organism>
<dbReference type="InterPro" id="IPR004635">
    <property type="entry name" value="Pept_S49_SppA"/>
</dbReference>
<dbReference type="InterPro" id="IPR004634">
    <property type="entry name" value="Pept_S49_pIV"/>
</dbReference>
<keyword evidence="6 8" id="KW-0472">Membrane</keyword>
<evidence type="ECO:0000256" key="5">
    <source>
        <dbReference type="ARBA" id="ARBA00022825"/>
    </source>
</evidence>
<keyword evidence="8" id="KW-0812">Transmembrane</keyword>
<keyword evidence="8" id="KW-1133">Transmembrane helix</keyword>
<comment type="caution">
    <text evidence="10">The sequence shown here is derived from an EMBL/GenBank/DDBJ whole genome shotgun (WGS) entry which is preliminary data.</text>
</comment>
<evidence type="ECO:0000313" key="10">
    <source>
        <dbReference type="EMBL" id="PXV65429.1"/>
    </source>
</evidence>
<evidence type="ECO:0000256" key="4">
    <source>
        <dbReference type="ARBA" id="ARBA00022801"/>
    </source>
</evidence>
<dbReference type="InterPro" id="IPR002142">
    <property type="entry name" value="Peptidase_S49"/>
</dbReference>
<protein>
    <submittedName>
        <fullName evidence="10">Protease-4</fullName>
    </submittedName>
</protein>
<dbReference type="Pfam" id="PF01343">
    <property type="entry name" value="Peptidase_S49"/>
    <property type="match status" value="2"/>
</dbReference>
<dbReference type="InterPro" id="IPR029045">
    <property type="entry name" value="ClpP/crotonase-like_dom_sf"/>
</dbReference>
<dbReference type="OrthoDB" id="9764363at2"/>
<gene>
    <name evidence="10" type="ORF">CLV62_10721</name>
</gene>
<reference evidence="10 11" key="1">
    <citation type="submission" date="2018-03" db="EMBL/GenBank/DDBJ databases">
        <title>Genomic Encyclopedia of Archaeal and Bacterial Type Strains, Phase II (KMG-II): from individual species to whole genera.</title>
        <authorList>
            <person name="Goeker M."/>
        </authorList>
    </citation>
    <scope>NUCLEOTIDE SEQUENCE [LARGE SCALE GENOMIC DNA]</scope>
    <source>
        <strain evidence="10 11">DSM 100214</strain>
    </source>
</reference>
<accession>A0A2V3PQD1</accession>
<dbReference type="Gene3D" id="3.90.226.10">
    <property type="entry name" value="2-enoyl-CoA Hydratase, Chain A, domain 1"/>
    <property type="match status" value="3"/>
</dbReference>
<dbReference type="Gene3D" id="6.20.330.10">
    <property type="match status" value="1"/>
</dbReference>
<comment type="similarity">
    <text evidence="2">Belongs to the peptidase S49 family.</text>
</comment>
<evidence type="ECO:0000313" key="11">
    <source>
        <dbReference type="Proteomes" id="UP000247973"/>
    </source>
</evidence>
<evidence type="ECO:0000256" key="2">
    <source>
        <dbReference type="ARBA" id="ARBA00008683"/>
    </source>
</evidence>
<proteinExistence type="inferred from homology"/>
<keyword evidence="4" id="KW-0378">Hydrolase</keyword>
<keyword evidence="11" id="KW-1185">Reference proteome</keyword>
<evidence type="ECO:0000259" key="9">
    <source>
        <dbReference type="Pfam" id="PF01343"/>
    </source>
</evidence>
<dbReference type="Proteomes" id="UP000247973">
    <property type="component" value="Unassembled WGS sequence"/>
</dbReference>
<keyword evidence="5" id="KW-0720">Serine protease</keyword>
<evidence type="ECO:0000256" key="6">
    <source>
        <dbReference type="ARBA" id="ARBA00023136"/>
    </source>
</evidence>
<dbReference type="InterPro" id="IPR047272">
    <property type="entry name" value="S49_SppA_C"/>
</dbReference>
<comment type="subcellular location">
    <subcellularLocation>
        <location evidence="1">Membrane</location>
    </subcellularLocation>
</comment>
<dbReference type="GO" id="GO:0016020">
    <property type="term" value="C:membrane"/>
    <property type="evidence" value="ECO:0007669"/>
    <property type="project" value="UniProtKB-SubCell"/>
</dbReference>
<feature type="transmembrane region" description="Helical" evidence="8">
    <location>
        <begin position="12"/>
        <end position="38"/>
    </location>
</feature>
<feature type="domain" description="Peptidase S49" evidence="9">
    <location>
        <begin position="127"/>
        <end position="281"/>
    </location>
</feature>
<dbReference type="AlphaFoldDB" id="A0A2V3PQD1"/>
<dbReference type="EMBL" id="QICL01000007">
    <property type="protein sequence ID" value="PXV65429.1"/>
    <property type="molecule type" value="Genomic_DNA"/>
</dbReference>
<dbReference type="NCBIfam" id="TIGR00706">
    <property type="entry name" value="SppA_dom"/>
    <property type="match status" value="1"/>
</dbReference>
<dbReference type="SUPFAM" id="SSF52096">
    <property type="entry name" value="ClpP/crotonase"/>
    <property type="match status" value="2"/>
</dbReference>